<accession>A0A128A1T7</accession>
<gene>
    <name evidence="10" type="ORF">NDEV_0533</name>
</gene>
<keyword evidence="5" id="KW-0012">Acyltransferase</keyword>
<keyword evidence="4 10" id="KW-0808">Transferase</keyword>
<reference evidence="11" key="1">
    <citation type="submission" date="2015-10" db="EMBL/GenBank/DDBJ databases">
        <authorList>
            <person name="Lehtovirta-Morley L.E."/>
            <person name="Vieille C."/>
        </authorList>
    </citation>
    <scope>NUCLEOTIDE SEQUENCE [LARGE SCALE GENOMIC DNA]</scope>
</reference>
<evidence type="ECO:0000256" key="2">
    <source>
        <dbReference type="ARBA" id="ARBA00006048"/>
    </source>
</evidence>
<dbReference type="PANTHER" id="PTHR13355:SF11">
    <property type="entry name" value="GLUCOSAMINE 6-PHOSPHATE N-ACETYLTRANSFERASE"/>
    <property type="match status" value="1"/>
</dbReference>
<dbReference type="AlphaFoldDB" id="A0A128A1T7"/>
<dbReference type="Proteomes" id="UP000196239">
    <property type="component" value="Chromosome 1"/>
</dbReference>
<dbReference type="Pfam" id="PF00583">
    <property type="entry name" value="Acetyltransf_1"/>
    <property type="match status" value="1"/>
</dbReference>
<dbReference type="InterPro" id="IPR000182">
    <property type="entry name" value="GNAT_dom"/>
</dbReference>
<proteinExistence type="inferred from homology"/>
<protein>
    <recommendedName>
        <fullName evidence="3">glucosamine-phosphate N-acetyltransferase</fullName>
        <ecNumber evidence="3">2.3.1.4</ecNumber>
    </recommendedName>
    <alternativeName>
        <fullName evidence="6">Phosphoglucosamine acetylase</fullName>
    </alternativeName>
    <alternativeName>
        <fullName evidence="7">Phosphoglucosamine transacetylase</fullName>
    </alternativeName>
</protein>
<dbReference type="SUPFAM" id="SSF55729">
    <property type="entry name" value="Acyl-CoA N-acyltransferases (Nat)"/>
    <property type="match status" value="1"/>
</dbReference>
<dbReference type="KEGG" id="ndv:NDEV_0533"/>
<sequence length="148" mass="16832">MTAIKIRKLQRRDISNGFLLSLDSLRKSSHIKPKKASMIFNKISKNPHQVIYVAEENSKIIGSASILIEQKFIHDGGKVGHIEDVVVTKEFQGKGIGKKIVDALLKYAEKQGCYKTILDCTDELIPFYENIGFKRHSNSMRFDHLSKK</sequence>
<dbReference type="EMBL" id="LN890280">
    <property type="protein sequence ID" value="CUR51298.1"/>
    <property type="molecule type" value="Genomic_DNA"/>
</dbReference>
<evidence type="ECO:0000256" key="1">
    <source>
        <dbReference type="ARBA" id="ARBA00004832"/>
    </source>
</evidence>
<dbReference type="GO" id="GO:0004343">
    <property type="term" value="F:glucosamine 6-phosphate N-acetyltransferase activity"/>
    <property type="evidence" value="ECO:0007669"/>
    <property type="project" value="UniProtKB-EC"/>
</dbReference>
<evidence type="ECO:0000259" key="9">
    <source>
        <dbReference type="PROSITE" id="PS51186"/>
    </source>
</evidence>
<dbReference type="PROSITE" id="PS51186">
    <property type="entry name" value="GNAT"/>
    <property type="match status" value="1"/>
</dbReference>
<comment type="pathway">
    <text evidence="1">Nucleotide-sugar biosynthesis; UDP-N-acetyl-alpha-D-glucosamine biosynthesis; N-acetyl-alpha-D-glucosamine 1-phosphate from alpha-D-glucosamine 6-phosphate (route I): step 1/2.</text>
</comment>
<comment type="similarity">
    <text evidence="2">Belongs to the acetyltransferase family. GNA1 subfamily.</text>
</comment>
<evidence type="ECO:0000256" key="7">
    <source>
        <dbReference type="ARBA" id="ARBA00030832"/>
    </source>
</evidence>
<feature type="domain" description="N-acetyltransferase" evidence="9">
    <location>
        <begin position="4"/>
        <end position="148"/>
    </location>
</feature>
<dbReference type="EC" id="2.3.1.4" evidence="3"/>
<evidence type="ECO:0000313" key="10">
    <source>
        <dbReference type="EMBL" id="CUR51298.1"/>
    </source>
</evidence>
<evidence type="ECO:0000256" key="8">
    <source>
        <dbReference type="ARBA" id="ARBA00048964"/>
    </source>
</evidence>
<evidence type="ECO:0000256" key="6">
    <source>
        <dbReference type="ARBA" id="ARBA00030011"/>
    </source>
</evidence>
<dbReference type="Gene3D" id="3.40.630.30">
    <property type="match status" value="1"/>
</dbReference>
<evidence type="ECO:0000256" key="5">
    <source>
        <dbReference type="ARBA" id="ARBA00023315"/>
    </source>
</evidence>
<comment type="catalytic activity">
    <reaction evidence="8">
        <text>D-glucosamine 6-phosphate + acetyl-CoA = N-acetyl-D-glucosamine 6-phosphate + CoA + H(+)</text>
        <dbReference type="Rhea" id="RHEA:10292"/>
        <dbReference type="ChEBI" id="CHEBI:15378"/>
        <dbReference type="ChEBI" id="CHEBI:57287"/>
        <dbReference type="ChEBI" id="CHEBI:57288"/>
        <dbReference type="ChEBI" id="CHEBI:57513"/>
        <dbReference type="ChEBI" id="CHEBI:58725"/>
        <dbReference type="EC" id="2.3.1.4"/>
    </reaction>
</comment>
<dbReference type="CDD" id="cd04301">
    <property type="entry name" value="NAT_SF"/>
    <property type="match status" value="1"/>
</dbReference>
<dbReference type="InterPro" id="IPR016181">
    <property type="entry name" value="Acyl_CoA_acyltransferase"/>
</dbReference>
<evidence type="ECO:0000313" key="11">
    <source>
        <dbReference type="Proteomes" id="UP000196239"/>
    </source>
</evidence>
<dbReference type="PANTHER" id="PTHR13355">
    <property type="entry name" value="GLUCOSAMINE 6-PHOSPHATE N-ACETYLTRANSFERASE"/>
    <property type="match status" value="1"/>
</dbReference>
<evidence type="ECO:0000256" key="4">
    <source>
        <dbReference type="ARBA" id="ARBA00022679"/>
    </source>
</evidence>
<dbReference type="InterPro" id="IPR039143">
    <property type="entry name" value="GNPNAT1-like"/>
</dbReference>
<keyword evidence="11" id="KW-1185">Reference proteome</keyword>
<name>A0A128A1T7_9ARCH</name>
<organism evidence="10 11">
    <name type="scientific">Nitrosotalea devaniterrae</name>
    <dbReference type="NCBI Taxonomy" id="1078905"/>
    <lineage>
        <taxon>Archaea</taxon>
        <taxon>Nitrososphaerota</taxon>
        <taxon>Nitrososphaeria</taxon>
        <taxon>Nitrosotaleales</taxon>
        <taxon>Nitrosotaleaceae</taxon>
        <taxon>Nitrosotalea</taxon>
    </lineage>
</organism>
<dbReference type="FunFam" id="3.40.630.30:FF:000105">
    <property type="entry name" value="Glucosamine 6-phosphate N-acetyltransferase"/>
    <property type="match status" value="1"/>
</dbReference>
<evidence type="ECO:0000256" key="3">
    <source>
        <dbReference type="ARBA" id="ARBA00012703"/>
    </source>
</evidence>